<dbReference type="Pfam" id="PF12867">
    <property type="entry name" value="DinB_2"/>
    <property type="match status" value="1"/>
</dbReference>
<dbReference type="PANTHER" id="PTHR23150">
    <property type="entry name" value="SULFATASE MODIFYING FACTOR 1, 2"/>
    <property type="match status" value="1"/>
</dbReference>
<proteinExistence type="predicted"/>
<sequence length="439" mass="48391">MTTPTPAACAAACDASGLHERFRAVRAHSLALAAPLSPEDQCIQSMPDASPTKWHLAHTTWFFETVLLERHATGYRAFDRRFHYLFNSYYEALGPRHPRPQRGLLTRPSLDEVMAYREHVDAAVESLLASADAAGLAAIEPIVTLGLHHEQQHQELLLTDILHAFSCNPLLPAYRSAPQPALRLATQAPAAQWLAHPGGPVEVGHGGEGFAFDNEGPRHTALVPAFSVQDRLVNCGEFAQFIADGGYRRPELWLSDGWAAVQAQGWQHPAYWLAPDDPRLAHLSSGHGGGWHVFGLHGVRPLEAEAPVSQLSFYEAAAYAEWAGARLPTEFEWEAASALPGMTQLTGHVWQWTRSSYDPYPGFRPLPGVAAEYNGKFMVGQLVLRGGSQATPEGHTTAPRALNAPPSTPYTRPDDGTSFPLLQRRRARLRRRHRLRLRP</sequence>
<feature type="region of interest" description="Disordered" evidence="4">
    <location>
        <begin position="388"/>
        <end position="422"/>
    </location>
</feature>
<dbReference type="InterPro" id="IPR024775">
    <property type="entry name" value="DinB-like"/>
</dbReference>
<evidence type="ECO:0000259" key="6">
    <source>
        <dbReference type="Pfam" id="PF12867"/>
    </source>
</evidence>
<evidence type="ECO:0000256" key="4">
    <source>
        <dbReference type="SAM" id="MobiDB-lite"/>
    </source>
</evidence>
<dbReference type="GO" id="GO:0052699">
    <property type="term" value="P:ergothioneine biosynthetic process"/>
    <property type="evidence" value="ECO:0007669"/>
    <property type="project" value="InterPro"/>
</dbReference>
<evidence type="ECO:0000313" key="8">
    <source>
        <dbReference type="Proteomes" id="UP000249135"/>
    </source>
</evidence>
<dbReference type="Pfam" id="PF03781">
    <property type="entry name" value="FGE-sulfatase"/>
    <property type="match status" value="2"/>
</dbReference>
<dbReference type="InterPro" id="IPR016187">
    <property type="entry name" value="CTDL_fold"/>
</dbReference>
<name>A0A2W5PIK1_VARPD</name>
<evidence type="ECO:0000256" key="3">
    <source>
        <dbReference type="ARBA" id="ARBA00037882"/>
    </source>
</evidence>
<dbReference type="InterPro" id="IPR051043">
    <property type="entry name" value="Sulfatase_Mod_Factor_Kinase"/>
</dbReference>
<dbReference type="InterPro" id="IPR005532">
    <property type="entry name" value="SUMF_dom"/>
</dbReference>
<dbReference type="Proteomes" id="UP000249135">
    <property type="component" value="Unassembled WGS sequence"/>
</dbReference>
<dbReference type="Gene3D" id="3.90.1580.10">
    <property type="entry name" value="paralog of FGE (formylglycine-generating enzyme)"/>
    <property type="match status" value="1"/>
</dbReference>
<dbReference type="PANTHER" id="PTHR23150:SF36">
    <property type="entry name" value="HERCYNINE OXYGENASE"/>
    <property type="match status" value="1"/>
</dbReference>
<dbReference type="EMBL" id="QFPP01000549">
    <property type="protein sequence ID" value="PZQ64388.1"/>
    <property type="molecule type" value="Genomic_DNA"/>
</dbReference>
<protein>
    <submittedName>
        <fullName evidence="7">Ergothioneine biosynthesis protein EgtB</fullName>
    </submittedName>
</protein>
<dbReference type="AlphaFoldDB" id="A0A2W5PIK1"/>
<dbReference type="InterPro" id="IPR034660">
    <property type="entry name" value="DinB/YfiT-like"/>
</dbReference>
<keyword evidence="1" id="KW-0560">Oxidoreductase</keyword>
<comment type="pathway">
    <text evidence="3">Amino-acid biosynthesis; ergothioneine biosynthesis.</text>
</comment>
<accession>A0A2W5PIK1</accession>
<evidence type="ECO:0000256" key="1">
    <source>
        <dbReference type="ARBA" id="ARBA00023002"/>
    </source>
</evidence>
<dbReference type="SUPFAM" id="SSF56436">
    <property type="entry name" value="C-type lectin-like"/>
    <property type="match status" value="1"/>
</dbReference>
<evidence type="ECO:0000259" key="5">
    <source>
        <dbReference type="Pfam" id="PF03781"/>
    </source>
</evidence>
<dbReference type="InterPro" id="IPR017806">
    <property type="entry name" value="EgtB"/>
</dbReference>
<evidence type="ECO:0000313" key="7">
    <source>
        <dbReference type="EMBL" id="PZQ64388.1"/>
    </source>
</evidence>
<dbReference type="NCBIfam" id="TIGR03440">
    <property type="entry name" value="egtB_TIGR03440"/>
    <property type="match status" value="1"/>
</dbReference>
<evidence type="ECO:0000256" key="2">
    <source>
        <dbReference type="ARBA" id="ARBA00023004"/>
    </source>
</evidence>
<reference evidence="7 8" key="1">
    <citation type="submission" date="2017-08" db="EMBL/GenBank/DDBJ databases">
        <title>Infants hospitalized years apart are colonized by the same room-sourced microbial strains.</title>
        <authorList>
            <person name="Brooks B."/>
            <person name="Olm M.R."/>
            <person name="Firek B.A."/>
            <person name="Baker R."/>
            <person name="Thomas B.C."/>
            <person name="Morowitz M.J."/>
            <person name="Banfield J.F."/>
        </authorList>
    </citation>
    <scope>NUCLEOTIDE SEQUENCE [LARGE SCALE GENOMIC DNA]</scope>
    <source>
        <strain evidence="7">S2_005_003_R2_41</strain>
    </source>
</reference>
<feature type="domain" description="Sulfatase-modifying factor enzyme-like" evidence="5">
    <location>
        <begin position="303"/>
        <end position="337"/>
    </location>
</feature>
<organism evidence="7 8">
    <name type="scientific">Variovorax paradoxus</name>
    <dbReference type="NCBI Taxonomy" id="34073"/>
    <lineage>
        <taxon>Bacteria</taxon>
        <taxon>Pseudomonadati</taxon>
        <taxon>Pseudomonadota</taxon>
        <taxon>Betaproteobacteria</taxon>
        <taxon>Burkholderiales</taxon>
        <taxon>Comamonadaceae</taxon>
        <taxon>Variovorax</taxon>
    </lineage>
</organism>
<keyword evidence="2" id="KW-0408">Iron</keyword>
<gene>
    <name evidence="7" type="ORF">DI563_26750</name>
</gene>
<comment type="caution">
    <text evidence="7">The sequence shown here is derived from an EMBL/GenBank/DDBJ whole genome shotgun (WGS) entry which is preliminary data.</text>
</comment>
<dbReference type="InterPro" id="IPR042095">
    <property type="entry name" value="SUMF_sf"/>
</dbReference>
<dbReference type="SUPFAM" id="SSF109854">
    <property type="entry name" value="DinB/YfiT-like putative metalloenzymes"/>
    <property type="match status" value="1"/>
</dbReference>
<feature type="domain" description="Sulfatase-modifying factor enzyme-like" evidence="5">
    <location>
        <begin position="191"/>
        <end position="275"/>
    </location>
</feature>
<feature type="domain" description="DinB-like" evidence="6">
    <location>
        <begin position="22"/>
        <end position="155"/>
    </location>
</feature>